<dbReference type="GO" id="GO:0003676">
    <property type="term" value="F:nucleic acid binding"/>
    <property type="evidence" value="ECO:0007669"/>
    <property type="project" value="InterPro"/>
</dbReference>
<dbReference type="AlphaFoldDB" id="A0A2K2DEZ8"/>
<dbReference type="Gene3D" id="3.30.420.10">
    <property type="entry name" value="Ribonuclease H-like superfamily/Ribonuclease H"/>
    <property type="match status" value="1"/>
</dbReference>
<dbReference type="SUPFAM" id="SSF53098">
    <property type="entry name" value="Ribonuclease H-like"/>
    <property type="match status" value="1"/>
</dbReference>
<dbReference type="Pfam" id="PF13456">
    <property type="entry name" value="RVT_3"/>
    <property type="match status" value="1"/>
</dbReference>
<gene>
    <name evidence="3" type="ORF">BRADI_2g49605v3</name>
</gene>
<dbReference type="InterPro" id="IPR044730">
    <property type="entry name" value="RNase_H-like_dom_plant"/>
</dbReference>
<evidence type="ECO:0000313" key="3">
    <source>
        <dbReference type="EMBL" id="PNT72840.1"/>
    </source>
</evidence>
<dbReference type="PANTHER" id="PTHR47074">
    <property type="entry name" value="BNAC02G40300D PROTEIN"/>
    <property type="match status" value="1"/>
</dbReference>
<dbReference type="InterPro" id="IPR012337">
    <property type="entry name" value="RNaseH-like_sf"/>
</dbReference>
<dbReference type="GO" id="GO:0004523">
    <property type="term" value="F:RNA-DNA hybrid ribonuclease activity"/>
    <property type="evidence" value="ECO:0007669"/>
    <property type="project" value="InterPro"/>
</dbReference>
<evidence type="ECO:0000313" key="5">
    <source>
        <dbReference type="Proteomes" id="UP000008810"/>
    </source>
</evidence>
<evidence type="ECO:0000313" key="4">
    <source>
        <dbReference type="EnsemblPlants" id="PNT72840"/>
    </source>
</evidence>
<protein>
    <recommendedName>
        <fullName evidence="2">RNase H type-1 domain-containing protein</fullName>
    </recommendedName>
</protein>
<feature type="signal peptide" evidence="1">
    <location>
        <begin position="1"/>
        <end position="18"/>
    </location>
</feature>
<proteinExistence type="predicted"/>
<evidence type="ECO:0000259" key="2">
    <source>
        <dbReference type="Pfam" id="PF13456"/>
    </source>
</evidence>
<dbReference type="EnsemblPlants" id="PNT72840">
    <property type="protein sequence ID" value="PNT72840"/>
    <property type="gene ID" value="BRADI_2g49605v3"/>
</dbReference>
<reference evidence="3 4" key="1">
    <citation type="journal article" date="2010" name="Nature">
        <title>Genome sequencing and analysis of the model grass Brachypodium distachyon.</title>
        <authorList>
            <consortium name="International Brachypodium Initiative"/>
        </authorList>
    </citation>
    <scope>NUCLEOTIDE SEQUENCE [LARGE SCALE GENOMIC DNA]</scope>
    <source>
        <strain evidence="3 4">Bd21</strain>
    </source>
</reference>
<sequence>MESMRTCNFAVIFTTLWALPFLEDLSLIVDEKVAGRKLLTVPRPGPPKASHRWIALPVGLCKINVDTGLVASGNPGACAAIFRDETGKFLGASSISLKGLSDPTAAEAIACNEGLSLAQDLQLARFVLASDCSNVINDLKTRSLGY</sequence>
<feature type="domain" description="RNase H type-1" evidence="2">
    <location>
        <begin position="64"/>
        <end position="143"/>
    </location>
</feature>
<dbReference type="InParanoid" id="A0A2K2DEZ8"/>
<name>A0A2K2DEZ8_BRADI</name>
<keyword evidence="5" id="KW-1185">Reference proteome</keyword>
<dbReference type="OrthoDB" id="694569at2759"/>
<reference evidence="3" key="2">
    <citation type="submission" date="2017-06" db="EMBL/GenBank/DDBJ databases">
        <title>WGS assembly of Brachypodium distachyon.</title>
        <authorList>
            <consortium name="The International Brachypodium Initiative"/>
            <person name="Lucas S."/>
            <person name="Harmon-Smith M."/>
            <person name="Lail K."/>
            <person name="Tice H."/>
            <person name="Grimwood J."/>
            <person name="Bruce D."/>
            <person name="Barry K."/>
            <person name="Shu S."/>
            <person name="Lindquist E."/>
            <person name="Wang M."/>
            <person name="Pitluck S."/>
            <person name="Vogel J.P."/>
            <person name="Garvin D.F."/>
            <person name="Mockler T.C."/>
            <person name="Schmutz J."/>
            <person name="Rokhsar D."/>
            <person name="Bevan M.W."/>
        </authorList>
    </citation>
    <scope>NUCLEOTIDE SEQUENCE</scope>
    <source>
        <strain evidence="3">Bd21</strain>
    </source>
</reference>
<accession>A0A2K2DEZ8</accession>
<dbReference type="Proteomes" id="UP000008810">
    <property type="component" value="Chromosome 2"/>
</dbReference>
<evidence type="ECO:0000256" key="1">
    <source>
        <dbReference type="SAM" id="SignalP"/>
    </source>
</evidence>
<dbReference type="PANTHER" id="PTHR47074:SF73">
    <property type="entry name" value="OS04G0448401 PROTEIN"/>
    <property type="match status" value="1"/>
</dbReference>
<keyword evidence="1" id="KW-0732">Signal</keyword>
<dbReference type="InterPro" id="IPR036397">
    <property type="entry name" value="RNaseH_sf"/>
</dbReference>
<organism evidence="3">
    <name type="scientific">Brachypodium distachyon</name>
    <name type="common">Purple false brome</name>
    <name type="synonym">Trachynia distachya</name>
    <dbReference type="NCBI Taxonomy" id="15368"/>
    <lineage>
        <taxon>Eukaryota</taxon>
        <taxon>Viridiplantae</taxon>
        <taxon>Streptophyta</taxon>
        <taxon>Embryophyta</taxon>
        <taxon>Tracheophyta</taxon>
        <taxon>Spermatophyta</taxon>
        <taxon>Magnoliopsida</taxon>
        <taxon>Liliopsida</taxon>
        <taxon>Poales</taxon>
        <taxon>Poaceae</taxon>
        <taxon>BOP clade</taxon>
        <taxon>Pooideae</taxon>
        <taxon>Stipodae</taxon>
        <taxon>Brachypodieae</taxon>
        <taxon>Brachypodium</taxon>
    </lineage>
</organism>
<dbReference type="CDD" id="cd06222">
    <property type="entry name" value="RNase_H_like"/>
    <property type="match status" value="1"/>
</dbReference>
<dbReference type="InterPro" id="IPR002156">
    <property type="entry name" value="RNaseH_domain"/>
</dbReference>
<dbReference type="EMBL" id="CM000881">
    <property type="protein sequence ID" value="PNT72840.1"/>
    <property type="molecule type" value="Genomic_DNA"/>
</dbReference>
<reference evidence="4" key="3">
    <citation type="submission" date="2018-08" db="UniProtKB">
        <authorList>
            <consortium name="EnsemblPlants"/>
        </authorList>
    </citation>
    <scope>IDENTIFICATION</scope>
    <source>
        <strain evidence="4">cv. Bd21</strain>
    </source>
</reference>
<dbReference type="Gramene" id="PNT72840">
    <property type="protein sequence ID" value="PNT72840"/>
    <property type="gene ID" value="BRADI_2g49605v3"/>
</dbReference>
<feature type="chain" id="PRO_5033311748" description="RNase H type-1 domain-containing protein" evidence="1">
    <location>
        <begin position="19"/>
        <end position="146"/>
    </location>
</feature>
<dbReference type="InterPro" id="IPR052929">
    <property type="entry name" value="RNase_H-like_EbsB-rel"/>
</dbReference>